<keyword evidence="2" id="KW-1185">Reference proteome</keyword>
<sequence length="122" mass="13854">MDCLTSSDEGLMAWVPAIGKGWQLQTANPRRSLYRSAKLLSDLRFFKFLVWPADQVSPGLRDRLHFLLSVLYHLSLLQIHQSRSSWHRARSQAQTMAFVIPPLSPSVPQATCLLGILRLRNA</sequence>
<gene>
    <name evidence="1" type="ORF">ASPCAL10225</name>
</gene>
<dbReference type="Proteomes" id="UP000054771">
    <property type="component" value="Unassembled WGS sequence"/>
</dbReference>
<accession>A0A0U5H061</accession>
<name>A0A0U5H061_ASPCI</name>
<proteinExistence type="predicted"/>
<evidence type="ECO:0000313" key="1">
    <source>
        <dbReference type="EMBL" id="CEL07060.1"/>
    </source>
</evidence>
<organism evidence="1 2">
    <name type="scientific">Aspergillus calidoustus</name>
    <dbReference type="NCBI Taxonomy" id="454130"/>
    <lineage>
        <taxon>Eukaryota</taxon>
        <taxon>Fungi</taxon>
        <taxon>Dikarya</taxon>
        <taxon>Ascomycota</taxon>
        <taxon>Pezizomycotina</taxon>
        <taxon>Eurotiomycetes</taxon>
        <taxon>Eurotiomycetidae</taxon>
        <taxon>Eurotiales</taxon>
        <taxon>Aspergillaceae</taxon>
        <taxon>Aspergillus</taxon>
        <taxon>Aspergillus subgen. Nidulantes</taxon>
    </lineage>
</organism>
<dbReference type="EMBL" id="CDMC01000008">
    <property type="protein sequence ID" value="CEL07060.1"/>
    <property type="molecule type" value="Genomic_DNA"/>
</dbReference>
<evidence type="ECO:0000313" key="2">
    <source>
        <dbReference type="Proteomes" id="UP000054771"/>
    </source>
</evidence>
<dbReference type="AlphaFoldDB" id="A0A0U5H061"/>
<protein>
    <submittedName>
        <fullName evidence="1">Uncharacterized protein</fullName>
    </submittedName>
</protein>
<reference evidence="2" key="1">
    <citation type="journal article" date="2016" name="Genome Announc.">
        <title>Draft genome sequences of fungus Aspergillus calidoustus.</title>
        <authorList>
            <person name="Horn F."/>
            <person name="Linde J."/>
            <person name="Mattern D.J."/>
            <person name="Walther G."/>
            <person name="Guthke R."/>
            <person name="Scherlach K."/>
            <person name="Martin K."/>
            <person name="Brakhage A.A."/>
            <person name="Petzke L."/>
            <person name="Valiante V."/>
        </authorList>
    </citation>
    <scope>NUCLEOTIDE SEQUENCE [LARGE SCALE GENOMIC DNA]</scope>
    <source>
        <strain evidence="2">SF006504</strain>
    </source>
</reference>